<evidence type="ECO:0000313" key="2">
    <source>
        <dbReference type="EMBL" id="KAJ1164871.1"/>
    </source>
</evidence>
<organism evidence="2 3">
    <name type="scientific">Pleurodeles waltl</name>
    <name type="common">Iberian ribbed newt</name>
    <dbReference type="NCBI Taxonomy" id="8319"/>
    <lineage>
        <taxon>Eukaryota</taxon>
        <taxon>Metazoa</taxon>
        <taxon>Chordata</taxon>
        <taxon>Craniata</taxon>
        <taxon>Vertebrata</taxon>
        <taxon>Euteleostomi</taxon>
        <taxon>Amphibia</taxon>
        <taxon>Batrachia</taxon>
        <taxon>Caudata</taxon>
        <taxon>Salamandroidea</taxon>
        <taxon>Salamandridae</taxon>
        <taxon>Pleurodelinae</taxon>
        <taxon>Pleurodeles</taxon>
    </lineage>
</organism>
<proteinExistence type="predicted"/>
<evidence type="ECO:0000313" key="3">
    <source>
        <dbReference type="Proteomes" id="UP001066276"/>
    </source>
</evidence>
<protein>
    <submittedName>
        <fullName evidence="2">Uncharacterized protein</fullName>
    </submittedName>
</protein>
<reference evidence="2" key="1">
    <citation type="journal article" date="2022" name="bioRxiv">
        <title>Sequencing and chromosome-scale assembly of the giantPleurodeles waltlgenome.</title>
        <authorList>
            <person name="Brown T."/>
            <person name="Elewa A."/>
            <person name="Iarovenko S."/>
            <person name="Subramanian E."/>
            <person name="Araus A.J."/>
            <person name="Petzold A."/>
            <person name="Susuki M."/>
            <person name="Suzuki K.-i.T."/>
            <person name="Hayashi T."/>
            <person name="Toyoda A."/>
            <person name="Oliveira C."/>
            <person name="Osipova E."/>
            <person name="Leigh N.D."/>
            <person name="Simon A."/>
            <person name="Yun M.H."/>
        </authorList>
    </citation>
    <scope>NUCLEOTIDE SEQUENCE</scope>
    <source>
        <strain evidence="2">20211129_DDA</strain>
        <tissue evidence="2">Liver</tissue>
    </source>
</reference>
<name>A0AAV7SLG3_PLEWA</name>
<feature type="region of interest" description="Disordered" evidence="1">
    <location>
        <begin position="53"/>
        <end position="77"/>
    </location>
</feature>
<sequence>MECGSTPVVLPFGAAERIKEKTPVGTPSFYDAVPARGRFLLDSFGCPEWEHHRGRPTLHPGARPHIIEAQGRRTHFR</sequence>
<evidence type="ECO:0000256" key="1">
    <source>
        <dbReference type="SAM" id="MobiDB-lite"/>
    </source>
</evidence>
<gene>
    <name evidence="2" type="ORF">NDU88_005304</name>
</gene>
<dbReference type="Proteomes" id="UP001066276">
    <property type="component" value="Chromosome 4_2"/>
</dbReference>
<comment type="caution">
    <text evidence="2">The sequence shown here is derived from an EMBL/GenBank/DDBJ whole genome shotgun (WGS) entry which is preliminary data.</text>
</comment>
<dbReference type="AlphaFoldDB" id="A0AAV7SLG3"/>
<accession>A0AAV7SLG3</accession>
<keyword evidence="3" id="KW-1185">Reference proteome</keyword>
<dbReference type="EMBL" id="JANPWB010000008">
    <property type="protein sequence ID" value="KAJ1164871.1"/>
    <property type="molecule type" value="Genomic_DNA"/>
</dbReference>